<dbReference type="Gene3D" id="1.10.10.60">
    <property type="entry name" value="Homeodomain-like"/>
    <property type="match status" value="1"/>
</dbReference>
<dbReference type="InterPro" id="IPR050692">
    <property type="entry name" value="HTH_transcr_repressor_FabR"/>
</dbReference>
<dbReference type="Pfam" id="PF00440">
    <property type="entry name" value="TetR_N"/>
    <property type="match status" value="1"/>
</dbReference>
<evidence type="ECO:0000256" key="1">
    <source>
        <dbReference type="ARBA" id="ARBA00023015"/>
    </source>
</evidence>
<evidence type="ECO:0000313" key="6">
    <source>
        <dbReference type="EMBL" id="AYM88018.1"/>
    </source>
</evidence>
<dbReference type="InterPro" id="IPR001647">
    <property type="entry name" value="HTH_TetR"/>
</dbReference>
<reference evidence="7 8" key="1">
    <citation type="submission" date="2016-03" db="EMBL/GenBank/DDBJ databases">
        <authorList>
            <person name="Zhang H."/>
            <person name="Liu R."/>
            <person name="Wang M."/>
            <person name="Wang H."/>
            <person name="Wang L."/>
            <person name="Song L."/>
        </authorList>
    </citation>
    <scope>NUCLEOTIDE SEQUENCE [LARGE SCALE GENOMIC DNA]</scope>
    <source>
        <strain evidence="7 8">DSM 16098</strain>
    </source>
</reference>
<organism evidence="6 9">
    <name type="scientific">Pseudoalteromonas agarivorans</name>
    <dbReference type="NCBI Taxonomy" id="176102"/>
    <lineage>
        <taxon>Bacteria</taxon>
        <taxon>Pseudomonadati</taxon>
        <taxon>Pseudomonadota</taxon>
        <taxon>Gammaproteobacteria</taxon>
        <taxon>Alteromonadales</taxon>
        <taxon>Pseudoalteromonadaceae</taxon>
        <taxon>Pseudoalteromonas</taxon>
    </lineage>
</organism>
<dbReference type="Pfam" id="PF21943">
    <property type="entry name" value="TetR_C_46"/>
    <property type="match status" value="1"/>
</dbReference>
<name>A0AAD0XE93_9GAMM</name>
<dbReference type="EMBL" id="LVCM01000002">
    <property type="protein sequence ID" value="KYL35529.1"/>
    <property type="molecule type" value="Genomic_DNA"/>
</dbReference>
<dbReference type="InterPro" id="IPR023772">
    <property type="entry name" value="DNA-bd_HTH_TetR-type_CS"/>
</dbReference>
<dbReference type="GO" id="GO:0003677">
    <property type="term" value="F:DNA binding"/>
    <property type="evidence" value="ECO:0007669"/>
    <property type="project" value="UniProtKB-UniRule"/>
</dbReference>
<proteinExistence type="predicted"/>
<evidence type="ECO:0000256" key="2">
    <source>
        <dbReference type="ARBA" id="ARBA00023125"/>
    </source>
</evidence>
<dbReference type="PANTHER" id="PTHR47752">
    <property type="entry name" value="HTH-TYPE TRANSCRIPTIONAL REPRESSOR FABR"/>
    <property type="match status" value="1"/>
</dbReference>
<feature type="domain" description="HTH tetR-type" evidence="5">
    <location>
        <begin position="10"/>
        <end position="71"/>
    </location>
</feature>
<gene>
    <name evidence="6" type="primary">fabR</name>
    <name evidence="7" type="ORF">A2I98_07210</name>
    <name evidence="6" type="ORF">D9T18_15620</name>
</gene>
<dbReference type="Proteomes" id="UP000075621">
    <property type="component" value="Unassembled WGS sequence"/>
</dbReference>
<keyword evidence="2 4" id="KW-0238">DNA-binding</keyword>
<protein>
    <submittedName>
        <fullName evidence="7">DNA-binding transcriptional regulator FabR</fullName>
    </submittedName>
    <submittedName>
        <fullName evidence="6">HTH-type transcriptional repressor FabR</fullName>
    </submittedName>
</protein>
<dbReference type="RefSeq" id="WP_004589390.1">
    <property type="nucleotide sequence ID" value="NZ_AZIO01000123.1"/>
</dbReference>
<evidence type="ECO:0000313" key="7">
    <source>
        <dbReference type="EMBL" id="KYL35529.1"/>
    </source>
</evidence>
<evidence type="ECO:0000259" key="5">
    <source>
        <dbReference type="PROSITE" id="PS50977"/>
    </source>
</evidence>
<feature type="DNA-binding region" description="H-T-H motif" evidence="4">
    <location>
        <begin position="34"/>
        <end position="53"/>
    </location>
</feature>
<dbReference type="EMBL" id="CP033065">
    <property type="protein sequence ID" value="AYM88018.1"/>
    <property type="molecule type" value="Genomic_DNA"/>
</dbReference>
<evidence type="ECO:0000256" key="3">
    <source>
        <dbReference type="ARBA" id="ARBA00023163"/>
    </source>
</evidence>
<dbReference type="Gene3D" id="1.10.357.10">
    <property type="entry name" value="Tetracycline Repressor, domain 2"/>
    <property type="match status" value="1"/>
</dbReference>
<evidence type="ECO:0000256" key="4">
    <source>
        <dbReference type="PROSITE-ProRule" id="PRU00335"/>
    </source>
</evidence>
<dbReference type="NCBIfam" id="NF008402">
    <property type="entry name" value="PRK11202.1"/>
    <property type="match status" value="1"/>
</dbReference>
<evidence type="ECO:0000313" key="9">
    <source>
        <dbReference type="Proteomes" id="UP000279995"/>
    </source>
</evidence>
<dbReference type="SUPFAM" id="SSF46689">
    <property type="entry name" value="Homeodomain-like"/>
    <property type="match status" value="1"/>
</dbReference>
<dbReference type="InterPro" id="IPR009057">
    <property type="entry name" value="Homeodomain-like_sf"/>
</dbReference>
<keyword evidence="3" id="KW-0804">Transcription</keyword>
<accession>A0AAD0XE93</accession>
<dbReference type="PANTHER" id="PTHR47752:SF1">
    <property type="entry name" value="HTH-TYPE TRANSCRIPTIONAL REPRESSOR FABR"/>
    <property type="match status" value="1"/>
</dbReference>
<keyword evidence="1" id="KW-0805">Transcription regulation</keyword>
<evidence type="ECO:0000313" key="8">
    <source>
        <dbReference type="Proteomes" id="UP000075621"/>
    </source>
</evidence>
<dbReference type="InterPro" id="IPR054129">
    <property type="entry name" value="DesT_TetR_C"/>
</dbReference>
<dbReference type="FunFam" id="1.10.10.60:FF:000034">
    <property type="entry name" value="HTH-type transcriptional repressor FabR"/>
    <property type="match status" value="1"/>
</dbReference>
<dbReference type="PROSITE" id="PS01081">
    <property type="entry name" value="HTH_TETR_1"/>
    <property type="match status" value="1"/>
</dbReference>
<dbReference type="Proteomes" id="UP000279995">
    <property type="component" value="Chromosome I"/>
</dbReference>
<dbReference type="AlphaFoldDB" id="A0AAD0XE93"/>
<sequence length="206" mass="23394">MSGVRAQQKQKTRQALIEAAFNQLSADHSFSNLSLREVAREAGIAPTSFYRHFKDMNELGLTMVDEAGLTLRQLMRQARRRIASGGSVINTSVVTFMEFIDNSSNQFRLLLRERSGTSKAFRAAVAREVKHFILELAHYLESETKCDSIHAYIQAEAMVTLVFNAGAEALDIEGQQREELIERVIWQLRYITRGAGHYIRETNNQV</sequence>
<reference evidence="6 9" key="2">
    <citation type="submission" date="2018-10" db="EMBL/GenBank/DDBJ databases">
        <title>Complete Genome Sequence and Transcriptomic Profiles of a Marine Bacterium, Pseudoalteromonas agarivorans Hao 2018.</title>
        <authorList>
            <person name="Hao L."/>
        </authorList>
    </citation>
    <scope>NUCLEOTIDE SEQUENCE [LARGE SCALE GENOMIC DNA]</scope>
    <source>
        <strain evidence="6 9">Hao 2018</strain>
    </source>
</reference>
<dbReference type="PROSITE" id="PS50977">
    <property type="entry name" value="HTH_TETR_2"/>
    <property type="match status" value="1"/>
</dbReference>